<name>A0A371AS17_9FIRM</name>
<evidence type="ECO:0000256" key="4">
    <source>
        <dbReference type="PIRSR" id="PIRSR000097-1"/>
    </source>
</evidence>
<dbReference type="CDD" id="cd19071">
    <property type="entry name" value="AKR_AKR1-5-like"/>
    <property type="match status" value="1"/>
</dbReference>
<proteinExistence type="inferred from homology"/>
<dbReference type="EMBL" id="QRCT01000049">
    <property type="protein sequence ID" value="RDU22354.1"/>
    <property type="molecule type" value="Genomic_DNA"/>
</dbReference>
<evidence type="ECO:0000256" key="6">
    <source>
        <dbReference type="PIRSR" id="PIRSR000097-3"/>
    </source>
</evidence>
<dbReference type="FunFam" id="3.20.20.100:FF:000015">
    <property type="entry name" value="Oxidoreductase, aldo/keto reductase family"/>
    <property type="match status" value="1"/>
</dbReference>
<comment type="caution">
    <text evidence="8">The sequence shown here is derived from an EMBL/GenBank/DDBJ whole genome shotgun (WGS) entry which is preliminary data.</text>
</comment>
<evidence type="ECO:0000313" key="9">
    <source>
        <dbReference type="Proteomes" id="UP000255036"/>
    </source>
</evidence>
<dbReference type="PANTHER" id="PTHR43827:SF3">
    <property type="entry name" value="NADP-DEPENDENT OXIDOREDUCTASE DOMAIN-CONTAINING PROTEIN"/>
    <property type="match status" value="1"/>
</dbReference>
<keyword evidence="9" id="KW-1185">Reference proteome</keyword>
<organism evidence="8 9">
    <name type="scientific">Anaerosacchariphilus polymeriproducens</name>
    <dbReference type="NCBI Taxonomy" id="1812858"/>
    <lineage>
        <taxon>Bacteria</taxon>
        <taxon>Bacillati</taxon>
        <taxon>Bacillota</taxon>
        <taxon>Clostridia</taxon>
        <taxon>Lachnospirales</taxon>
        <taxon>Lachnospiraceae</taxon>
        <taxon>Anaerosacchariphilus</taxon>
    </lineage>
</organism>
<keyword evidence="3" id="KW-0560">Oxidoreductase</keyword>
<dbReference type="Pfam" id="PF00248">
    <property type="entry name" value="Aldo_ket_red"/>
    <property type="match status" value="1"/>
</dbReference>
<protein>
    <submittedName>
        <fullName evidence="8">Aldo/keto reductase</fullName>
    </submittedName>
</protein>
<dbReference type="GO" id="GO:0016616">
    <property type="term" value="F:oxidoreductase activity, acting on the CH-OH group of donors, NAD or NADP as acceptor"/>
    <property type="evidence" value="ECO:0007669"/>
    <property type="project" value="UniProtKB-ARBA"/>
</dbReference>
<dbReference type="InterPro" id="IPR020471">
    <property type="entry name" value="AKR"/>
</dbReference>
<sequence length="283" mass="32351">MKSLQDCYTLNNGVEIPCLGLGTWKVPFEQVVPAVKEAIKIGYRHIDTATSYGNEAGVGQAIQECGVPREQLFITSKLWNPHQGYESTHEAFQRTLNELGLDYLDLYLIHWPIGKEFPKEQWKELNQATWKAFEELYEAGKIRAIGVSNFLPHHLENLMESAKIQPMVDQLEIHPGMLQENAVSYAKEKNMLVEAWSPLSTGKLFELKELKDLASKYNRTVAQVCLRWNLQKGHLPIPKTVTPSRMIENSKIFEFSISPEDMKLIDELTDCGWSGFDPDHLVY</sequence>
<reference evidence="8 9" key="1">
    <citation type="submission" date="2018-07" db="EMBL/GenBank/DDBJ databases">
        <title>Anaerosacharophilus polymeroproducens gen. nov. sp. nov., an anaerobic bacterium isolated from salt field.</title>
        <authorList>
            <person name="Kim W."/>
            <person name="Yang S.-H."/>
            <person name="Oh J."/>
            <person name="Lee J.-H."/>
            <person name="Kwon K.K."/>
        </authorList>
    </citation>
    <scope>NUCLEOTIDE SEQUENCE [LARGE SCALE GENOMIC DNA]</scope>
    <source>
        <strain evidence="8 9">MCWD5</strain>
    </source>
</reference>
<dbReference type="OrthoDB" id="9804790at2"/>
<feature type="active site" description="Proton donor" evidence="4">
    <location>
        <position position="52"/>
    </location>
</feature>
<dbReference type="InterPro" id="IPR023210">
    <property type="entry name" value="NADP_OxRdtase_dom"/>
</dbReference>
<dbReference type="Gene3D" id="3.20.20.100">
    <property type="entry name" value="NADP-dependent oxidoreductase domain"/>
    <property type="match status" value="1"/>
</dbReference>
<dbReference type="Proteomes" id="UP000255036">
    <property type="component" value="Unassembled WGS sequence"/>
</dbReference>
<keyword evidence="2" id="KW-0521">NADP</keyword>
<accession>A0A371AS17</accession>
<dbReference type="PROSITE" id="PS00063">
    <property type="entry name" value="ALDOKETO_REDUCTASE_3"/>
    <property type="match status" value="1"/>
</dbReference>
<comment type="similarity">
    <text evidence="1">Belongs to the aldo/keto reductase family.</text>
</comment>
<dbReference type="InterPro" id="IPR018170">
    <property type="entry name" value="Aldo/ket_reductase_CS"/>
</dbReference>
<evidence type="ECO:0000256" key="2">
    <source>
        <dbReference type="ARBA" id="ARBA00022857"/>
    </source>
</evidence>
<dbReference type="PROSITE" id="PS00062">
    <property type="entry name" value="ALDOKETO_REDUCTASE_2"/>
    <property type="match status" value="1"/>
</dbReference>
<dbReference type="SUPFAM" id="SSF51430">
    <property type="entry name" value="NAD(P)-linked oxidoreductase"/>
    <property type="match status" value="1"/>
</dbReference>
<evidence type="ECO:0000259" key="7">
    <source>
        <dbReference type="Pfam" id="PF00248"/>
    </source>
</evidence>
<evidence type="ECO:0000256" key="1">
    <source>
        <dbReference type="ARBA" id="ARBA00007905"/>
    </source>
</evidence>
<evidence type="ECO:0000256" key="5">
    <source>
        <dbReference type="PIRSR" id="PIRSR000097-2"/>
    </source>
</evidence>
<dbReference type="PIRSF" id="PIRSF000097">
    <property type="entry name" value="AKR"/>
    <property type="match status" value="1"/>
</dbReference>
<evidence type="ECO:0000256" key="3">
    <source>
        <dbReference type="ARBA" id="ARBA00023002"/>
    </source>
</evidence>
<dbReference type="AlphaFoldDB" id="A0A371AS17"/>
<feature type="site" description="Lowers pKa of active site Tyr" evidence="6">
    <location>
        <position position="77"/>
    </location>
</feature>
<dbReference type="PROSITE" id="PS00798">
    <property type="entry name" value="ALDOKETO_REDUCTASE_1"/>
    <property type="match status" value="1"/>
</dbReference>
<dbReference type="PRINTS" id="PR00069">
    <property type="entry name" value="ALDKETRDTASE"/>
</dbReference>
<feature type="binding site" evidence="5">
    <location>
        <position position="110"/>
    </location>
    <ligand>
        <name>substrate</name>
    </ligand>
</feature>
<dbReference type="RefSeq" id="WP_115482764.1">
    <property type="nucleotide sequence ID" value="NZ_QRCT01000049.1"/>
</dbReference>
<evidence type="ECO:0000313" key="8">
    <source>
        <dbReference type="EMBL" id="RDU22354.1"/>
    </source>
</evidence>
<dbReference type="InterPro" id="IPR036812">
    <property type="entry name" value="NAD(P)_OxRdtase_dom_sf"/>
</dbReference>
<gene>
    <name evidence="8" type="ORF">DWV06_13740</name>
</gene>
<dbReference type="PANTHER" id="PTHR43827">
    <property type="entry name" value="2,5-DIKETO-D-GLUCONIC ACID REDUCTASE"/>
    <property type="match status" value="1"/>
</dbReference>
<feature type="domain" description="NADP-dependent oxidoreductase" evidence="7">
    <location>
        <begin position="19"/>
        <end position="268"/>
    </location>
</feature>